<dbReference type="AlphaFoldDB" id="A0AAW1L3E4"/>
<comment type="caution">
    <text evidence="1">The sequence shown here is derived from an EMBL/GenBank/DDBJ whole genome shotgun (WGS) entry which is preliminary data.</text>
</comment>
<reference evidence="1 2" key="1">
    <citation type="journal article" date="2024" name="BMC Genomics">
        <title>De novo assembly and annotation of Popillia japonica's genome with initial clues to its potential as an invasive pest.</title>
        <authorList>
            <person name="Cucini C."/>
            <person name="Boschi S."/>
            <person name="Funari R."/>
            <person name="Cardaioli E."/>
            <person name="Iannotti N."/>
            <person name="Marturano G."/>
            <person name="Paoli F."/>
            <person name="Bruttini M."/>
            <person name="Carapelli A."/>
            <person name="Frati F."/>
            <person name="Nardi F."/>
        </authorList>
    </citation>
    <scope>NUCLEOTIDE SEQUENCE [LARGE SCALE GENOMIC DNA]</scope>
    <source>
        <strain evidence="1">DMR45628</strain>
    </source>
</reference>
<proteinExistence type="predicted"/>
<organism evidence="1 2">
    <name type="scientific">Popillia japonica</name>
    <name type="common">Japanese beetle</name>
    <dbReference type="NCBI Taxonomy" id="7064"/>
    <lineage>
        <taxon>Eukaryota</taxon>
        <taxon>Metazoa</taxon>
        <taxon>Ecdysozoa</taxon>
        <taxon>Arthropoda</taxon>
        <taxon>Hexapoda</taxon>
        <taxon>Insecta</taxon>
        <taxon>Pterygota</taxon>
        <taxon>Neoptera</taxon>
        <taxon>Endopterygota</taxon>
        <taxon>Coleoptera</taxon>
        <taxon>Polyphaga</taxon>
        <taxon>Scarabaeiformia</taxon>
        <taxon>Scarabaeidae</taxon>
        <taxon>Rutelinae</taxon>
        <taxon>Popillia</taxon>
    </lineage>
</organism>
<keyword evidence="2" id="KW-1185">Reference proteome</keyword>
<gene>
    <name evidence="1" type="ORF">QE152_g19187</name>
</gene>
<evidence type="ECO:0000313" key="1">
    <source>
        <dbReference type="EMBL" id="KAK9727414.1"/>
    </source>
</evidence>
<accession>A0AAW1L3E4</accession>
<protein>
    <submittedName>
        <fullName evidence="1">Uncharacterized protein</fullName>
    </submittedName>
</protein>
<name>A0AAW1L3E4_POPJA</name>
<dbReference type="Proteomes" id="UP001458880">
    <property type="component" value="Unassembled WGS sequence"/>
</dbReference>
<dbReference type="EMBL" id="JASPKY010000179">
    <property type="protein sequence ID" value="KAK9727414.1"/>
    <property type="molecule type" value="Genomic_DNA"/>
</dbReference>
<evidence type="ECO:0000313" key="2">
    <source>
        <dbReference type="Proteomes" id="UP001458880"/>
    </source>
</evidence>
<sequence length="118" mass="13182">MGDVNINILKKSVEADLMLDIFDAHNVVNLIDQPTRISITKSGVRCESATDMPAAFVQCCSIEPKLGDHLAQVLDVVVHKKAQRHEDCPVECTYTGAVNINELKHRLNCNDWSSLYMQ</sequence>